<evidence type="ECO:0000313" key="5">
    <source>
        <dbReference type="EMBL" id="TRW46323.1"/>
    </source>
</evidence>
<protein>
    <submittedName>
        <fullName evidence="5">3-keto-5-aminohexanoate cleavage protein</fullName>
    </submittedName>
</protein>
<evidence type="ECO:0000256" key="2">
    <source>
        <dbReference type="ARBA" id="ARBA00022679"/>
    </source>
</evidence>
<dbReference type="GO" id="GO:0043720">
    <property type="term" value="F:3-keto-5-aminohexanoate cleavage activity"/>
    <property type="evidence" value="ECO:0007669"/>
    <property type="project" value="InterPro"/>
</dbReference>
<evidence type="ECO:0000313" key="6">
    <source>
        <dbReference type="Proteomes" id="UP000318693"/>
    </source>
</evidence>
<reference evidence="5 6" key="1">
    <citation type="submission" date="2019-07" db="EMBL/GenBank/DDBJ databases">
        <title>Georgenia wutianyii sp. nov. and Georgenia *** sp. nov. isolated from plateau pika (Ochotona curzoniae) in the Qinghai-Tibet plateau of China.</title>
        <authorList>
            <person name="Tian Z."/>
        </authorList>
    </citation>
    <scope>NUCLEOTIDE SEQUENCE [LARGE SCALE GENOMIC DNA]</scope>
    <source>
        <strain evidence="5 6">Z446</strain>
    </source>
</reference>
<dbReference type="Gene3D" id="3.20.20.70">
    <property type="entry name" value="Aldolase class I"/>
    <property type="match status" value="1"/>
</dbReference>
<dbReference type="AlphaFoldDB" id="A0A552WVK3"/>
<comment type="cofactor">
    <cofactor evidence="1">
        <name>Zn(2+)</name>
        <dbReference type="ChEBI" id="CHEBI:29105"/>
    </cofactor>
</comment>
<organism evidence="5 6">
    <name type="scientific">Georgenia yuyongxinii</name>
    <dbReference type="NCBI Taxonomy" id="2589797"/>
    <lineage>
        <taxon>Bacteria</taxon>
        <taxon>Bacillati</taxon>
        <taxon>Actinomycetota</taxon>
        <taxon>Actinomycetes</taxon>
        <taxon>Micrococcales</taxon>
        <taxon>Bogoriellaceae</taxon>
        <taxon>Georgenia</taxon>
    </lineage>
</organism>
<evidence type="ECO:0000256" key="1">
    <source>
        <dbReference type="ARBA" id="ARBA00001947"/>
    </source>
</evidence>
<name>A0A552WVK3_9MICO</name>
<dbReference type="Proteomes" id="UP000318693">
    <property type="component" value="Unassembled WGS sequence"/>
</dbReference>
<dbReference type="InterPro" id="IPR013785">
    <property type="entry name" value="Aldolase_TIM"/>
</dbReference>
<evidence type="ECO:0000256" key="4">
    <source>
        <dbReference type="ARBA" id="ARBA00022833"/>
    </source>
</evidence>
<comment type="caution">
    <text evidence="5">The sequence shown here is derived from an EMBL/GenBank/DDBJ whole genome shotgun (WGS) entry which is preliminary data.</text>
</comment>
<keyword evidence="3" id="KW-0479">Metal-binding</keyword>
<accession>A0A552WVK3</accession>
<evidence type="ECO:0000256" key="3">
    <source>
        <dbReference type="ARBA" id="ARBA00022723"/>
    </source>
</evidence>
<dbReference type="Pfam" id="PF05853">
    <property type="entry name" value="BKACE"/>
    <property type="match status" value="1"/>
</dbReference>
<dbReference type="InterPro" id="IPR008567">
    <property type="entry name" value="BKACE"/>
</dbReference>
<gene>
    <name evidence="5" type="ORF">FJ693_05855</name>
</gene>
<dbReference type="EMBL" id="VJXR01000011">
    <property type="protein sequence ID" value="TRW46323.1"/>
    <property type="molecule type" value="Genomic_DNA"/>
</dbReference>
<dbReference type="GO" id="GO:0046872">
    <property type="term" value="F:metal ion binding"/>
    <property type="evidence" value="ECO:0007669"/>
    <property type="project" value="UniProtKB-KW"/>
</dbReference>
<keyword evidence="2" id="KW-0808">Transferase</keyword>
<dbReference type="PANTHER" id="PTHR37418">
    <property type="entry name" value="3-KETO-5-AMINOHEXANOATE CLEAVAGE ENZYME-RELATED"/>
    <property type="match status" value="1"/>
</dbReference>
<dbReference type="PANTHER" id="PTHR37418:SF2">
    <property type="entry name" value="3-KETO-5-AMINOHEXANOATE CLEAVAGE ENZYME"/>
    <property type="match status" value="1"/>
</dbReference>
<sequence>MKPRKVIVTVAPTGGMAGKEQNPNLPTQPEEIADDIAACVEAGASVAAIHARRPDGLATCNPDIYGRINELVRERCDVVINNSTGGGISGDMVKEYDTGELRIDWSERLKGLEAPLVEMATFDCQTIIGLHNGKEYLSKTSPAQCDELAEKMAARGIKPEWEVFNHANIAQDCKRLINAGFDSKPYYINIVIGVDKGFQGAMPYTPASLQQMVEELPEGAELCVSGIGPNQLPVVAHALLLGGHVRVGLEDNLYYKRGELATNVQLVERAVRIVREMGHEPATPAEARQMLGLKALEPASV</sequence>
<keyword evidence="6" id="KW-1185">Reference proteome</keyword>
<keyword evidence="4" id="KW-0862">Zinc</keyword>
<proteinExistence type="predicted"/>